<protein>
    <recommendedName>
        <fullName evidence="3">Type II toxin-antitoxin system RelE/ParE family toxin</fullName>
    </recommendedName>
</protein>
<dbReference type="Gene3D" id="3.30.2310.20">
    <property type="entry name" value="RelE-like"/>
    <property type="match status" value="1"/>
</dbReference>
<dbReference type="RefSeq" id="WP_126833449.1">
    <property type="nucleotide sequence ID" value="NZ_PIPT01000003.1"/>
</dbReference>
<dbReference type="EMBL" id="PIPT01000003">
    <property type="protein sequence ID" value="RUO48818.1"/>
    <property type="molecule type" value="Genomic_DNA"/>
</dbReference>
<name>A0A432XJC3_9GAMM</name>
<evidence type="ECO:0008006" key="3">
    <source>
        <dbReference type="Google" id="ProtNLM"/>
    </source>
</evidence>
<dbReference type="AlphaFoldDB" id="A0A432XJC3"/>
<organism evidence="1 2">
    <name type="scientific">Pseudidiomarina aquimaris</name>
    <dbReference type="NCBI Taxonomy" id="641841"/>
    <lineage>
        <taxon>Bacteria</taxon>
        <taxon>Pseudomonadati</taxon>
        <taxon>Pseudomonadota</taxon>
        <taxon>Gammaproteobacteria</taxon>
        <taxon>Alteromonadales</taxon>
        <taxon>Idiomarinaceae</taxon>
        <taxon>Pseudidiomarina</taxon>
    </lineage>
</organism>
<comment type="caution">
    <text evidence="1">The sequence shown here is derived from an EMBL/GenBank/DDBJ whole genome shotgun (WGS) entry which is preliminary data.</text>
</comment>
<reference evidence="2" key="1">
    <citation type="journal article" date="2018" name="Front. Microbiol.">
        <title>Genome-Based Analysis Reveals the Taxonomy and Diversity of the Family Idiomarinaceae.</title>
        <authorList>
            <person name="Liu Y."/>
            <person name="Lai Q."/>
            <person name="Shao Z."/>
        </authorList>
    </citation>
    <scope>NUCLEOTIDE SEQUENCE [LARGE SCALE GENOMIC DNA]</scope>
    <source>
        <strain evidence="2">SW15</strain>
    </source>
</reference>
<evidence type="ECO:0000313" key="1">
    <source>
        <dbReference type="EMBL" id="RUO48818.1"/>
    </source>
</evidence>
<dbReference type="OrthoDB" id="6105459at2"/>
<proteinExistence type="predicted"/>
<dbReference type="InterPro" id="IPR035093">
    <property type="entry name" value="RelE/ParE_toxin_dom_sf"/>
</dbReference>
<sequence>MSEYRIVASGVFRLSVQRLKGFLSHQYSTELADKTLLEVQQKIGQALPKNPRIAPISERLLELGVQHYRQWHIDQHYIVLYRLDERRKAVELLLIMDARQSLRKLLFEVNLLS</sequence>
<accession>A0A432XJC3</accession>
<gene>
    <name evidence="1" type="ORF">CWE21_05540</name>
</gene>
<keyword evidence="2" id="KW-1185">Reference proteome</keyword>
<evidence type="ECO:0000313" key="2">
    <source>
        <dbReference type="Proteomes" id="UP000286678"/>
    </source>
</evidence>
<dbReference type="Proteomes" id="UP000286678">
    <property type="component" value="Unassembled WGS sequence"/>
</dbReference>